<protein>
    <submittedName>
        <fullName evidence="1">Uncharacterized protein</fullName>
    </submittedName>
</protein>
<dbReference type="Proteomes" id="UP000248329">
    <property type="component" value="Unassembled WGS sequence"/>
</dbReference>
<organism evidence="1 2">
    <name type="scientific">Candidatus Methanogaster sp</name>
    <dbReference type="NCBI Taxonomy" id="3386292"/>
    <lineage>
        <taxon>Archaea</taxon>
        <taxon>Methanobacteriati</taxon>
        <taxon>Methanobacteriota</taxon>
        <taxon>Stenosarchaea group</taxon>
        <taxon>Methanomicrobia</taxon>
        <taxon>Methanosarcinales</taxon>
        <taxon>ANME-2 cluster</taxon>
        <taxon>Candidatus Methanogasteraceae</taxon>
        <taxon>Candidatus Methanogaster</taxon>
    </lineage>
</organism>
<gene>
    <name evidence="1" type="ORF">C4B59_12475</name>
</gene>
<dbReference type="EMBL" id="PQXF01000031">
    <property type="protein sequence ID" value="PXF58899.1"/>
    <property type="molecule type" value="Genomic_DNA"/>
</dbReference>
<name>A0AC61L0M9_9EURY</name>
<proteinExistence type="predicted"/>
<accession>A0AC61L0M9</accession>
<comment type="caution">
    <text evidence="1">The sequence shown here is derived from an EMBL/GenBank/DDBJ whole genome shotgun (WGS) entry which is preliminary data.</text>
</comment>
<sequence length="93" mass="10330">MDAFRVEKAIGDWIELINPRGYAGEICSRYGIHIGEAESILLARELDANLLLINERDGRRAAKNAGVKVKGTIGVISDCTRRDLLTVGQRSRY</sequence>
<reference evidence="1" key="1">
    <citation type="submission" date="2018-01" db="EMBL/GenBank/DDBJ databases">
        <authorList>
            <person name="Krukenberg V."/>
        </authorList>
    </citation>
    <scope>NUCLEOTIDE SEQUENCE</scope>
    <source>
        <strain evidence="1">E20ANME2</strain>
    </source>
</reference>
<evidence type="ECO:0000313" key="2">
    <source>
        <dbReference type="Proteomes" id="UP000248329"/>
    </source>
</evidence>
<evidence type="ECO:0000313" key="1">
    <source>
        <dbReference type="EMBL" id="PXF58899.1"/>
    </source>
</evidence>